<sequence>MTSSLSYLVGQTLTWTPTAILKTRYDLIGPEAVPLASLDMSNWSSKANATVPEGTLFIKKEGWSGKKIAIYAMERGPLIATYQRTWTGTSGNLVFSNGRTFRWRKSNFWGTQKAWTDAAGNTSYVQFSAHSFSRKIEVIFDSQAGQIQELSLLLVLGLYNIVVERRDAAAASASASV</sequence>
<dbReference type="EMBL" id="BIFR01000002">
    <property type="protein sequence ID" value="GCE14490.1"/>
    <property type="molecule type" value="Genomic_DNA"/>
</dbReference>
<dbReference type="RefSeq" id="WP_126582060.1">
    <property type="nucleotide sequence ID" value="NZ_BIFR01000002.1"/>
</dbReference>
<accession>A0A402A5V2</accession>
<dbReference type="Proteomes" id="UP000287352">
    <property type="component" value="Unassembled WGS sequence"/>
</dbReference>
<name>A0A402A5V2_9CHLR</name>
<keyword evidence="2" id="KW-1185">Reference proteome</keyword>
<gene>
    <name evidence="1" type="ORF">KTT_43490</name>
</gene>
<evidence type="ECO:0000313" key="1">
    <source>
        <dbReference type="EMBL" id="GCE14490.1"/>
    </source>
</evidence>
<dbReference type="OrthoDB" id="160685at2"/>
<dbReference type="AlphaFoldDB" id="A0A402A5V2"/>
<reference evidence="2" key="1">
    <citation type="submission" date="2018-12" db="EMBL/GenBank/DDBJ databases">
        <title>Tengunoibacter tsumagoiensis gen. nov., sp. nov., Dictyobacter kobayashii sp. nov., D. alpinus sp. nov., and D. joshuensis sp. nov. and description of Dictyobacteraceae fam. nov. within the order Ktedonobacterales isolated from Tengu-no-mugimeshi.</title>
        <authorList>
            <person name="Wang C.M."/>
            <person name="Zheng Y."/>
            <person name="Sakai Y."/>
            <person name="Toyoda A."/>
            <person name="Minakuchi Y."/>
            <person name="Abe K."/>
            <person name="Yokota A."/>
            <person name="Yabe S."/>
        </authorList>
    </citation>
    <scope>NUCLEOTIDE SEQUENCE [LARGE SCALE GENOMIC DNA]</scope>
    <source>
        <strain evidence="2">Uno3</strain>
    </source>
</reference>
<protein>
    <submittedName>
        <fullName evidence="1">Uncharacterized protein</fullName>
    </submittedName>
</protein>
<evidence type="ECO:0000313" key="2">
    <source>
        <dbReference type="Proteomes" id="UP000287352"/>
    </source>
</evidence>
<comment type="caution">
    <text evidence="1">The sequence shown here is derived from an EMBL/GenBank/DDBJ whole genome shotgun (WGS) entry which is preliminary data.</text>
</comment>
<proteinExistence type="predicted"/>
<organism evidence="1 2">
    <name type="scientific">Tengunoibacter tsumagoiensis</name>
    <dbReference type="NCBI Taxonomy" id="2014871"/>
    <lineage>
        <taxon>Bacteria</taxon>
        <taxon>Bacillati</taxon>
        <taxon>Chloroflexota</taxon>
        <taxon>Ktedonobacteria</taxon>
        <taxon>Ktedonobacterales</taxon>
        <taxon>Dictyobacteraceae</taxon>
        <taxon>Tengunoibacter</taxon>
    </lineage>
</organism>